<accession>A0A0A2WRH1</accession>
<dbReference type="Gene3D" id="3.90.1150.10">
    <property type="entry name" value="Aspartate Aminotransferase, domain 1"/>
    <property type="match status" value="1"/>
</dbReference>
<dbReference type="InterPro" id="IPR015421">
    <property type="entry name" value="PyrdxlP-dep_Trfase_major"/>
</dbReference>
<evidence type="ECO:0000313" key="7">
    <source>
        <dbReference type="EMBL" id="KGQ22736.1"/>
    </source>
</evidence>
<feature type="domain" description="Aminotransferase class I/classII large" evidence="6">
    <location>
        <begin position="23"/>
        <end position="343"/>
    </location>
</feature>
<keyword evidence="2 7" id="KW-0032">Aminotransferase</keyword>
<name>A0A0A2WRH1_THEFI</name>
<dbReference type="PANTHER" id="PTHR42885">
    <property type="entry name" value="HISTIDINOL-PHOSPHATE AMINOTRANSFERASE-RELATED"/>
    <property type="match status" value="1"/>
</dbReference>
<gene>
    <name evidence="7" type="ORF">THFILI_03695</name>
</gene>
<dbReference type="Gene3D" id="3.40.640.10">
    <property type="entry name" value="Type I PLP-dependent aspartate aminotransferase-like (Major domain)"/>
    <property type="match status" value="1"/>
</dbReference>
<keyword evidence="4 5" id="KW-0663">Pyridoxal phosphate</keyword>
<dbReference type="AlphaFoldDB" id="A0A0A2WRH1"/>
<dbReference type="Proteomes" id="UP000030364">
    <property type="component" value="Unassembled WGS sequence"/>
</dbReference>
<dbReference type="STRING" id="276.THFILI_03695"/>
<keyword evidence="8" id="KW-1185">Reference proteome</keyword>
<dbReference type="PANTHER" id="PTHR42885:SF2">
    <property type="entry name" value="HISTIDINOL-PHOSPHATE AMINOTRANSFERASE"/>
    <property type="match status" value="1"/>
</dbReference>
<organism evidence="7 8">
    <name type="scientific">Thermus filiformis</name>
    <dbReference type="NCBI Taxonomy" id="276"/>
    <lineage>
        <taxon>Bacteria</taxon>
        <taxon>Thermotogati</taxon>
        <taxon>Deinococcota</taxon>
        <taxon>Deinococci</taxon>
        <taxon>Thermales</taxon>
        <taxon>Thermaceae</taxon>
        <taxon>Thermus</taxon>
    </lineage>
</organism>
<dbReference type="GO" id="GO:0030170">
    <property type="term" value="F:pyridoxal phosphate binding"/>
    <property type="evidence" value="ECO:0007669"/>
    <property type="project" value="InterPro"/>
</dbReference>
<dbReference type="InterPro" id="IPR015424">
    <property type="entry name" value="PyrdxlP-dep_Trfase"/>
</dbReference>
<dbReference type="GO" id="GO:0008483">
    <property type="term" value="F:transaminase activity"/>
    <property type="evidence" value="ECO:0007669"/>
    <property type="project" value="UniProtKB-KW"/>
</dbReference>
<keyword evidence="3" id="KW-0808">Transferase</keyword>
<proteinExistence type="inferred from homology"/>
<evidence type="ECO:0000313" key="8">
    <source>
        <dbReference type="Proteomes" id="UP000030364"/>
    </source>
</evidence>
<evidence type="ECO:0000259" key="6">
    <source>
        <dbReference type="Pfam" id="PF00155"/>
    </source>
</evidence>
<protein>
    <submittedName>
        <fullName evidence="7">Histidinol-phosphate aminotransferase</fullName>
    </submittedName>
</protein>
<dbReference type="OrthoDB" id="9813612at2"/>
<dbReference type="PATRIC" id="fig|276.5.peg.444"/>
<dbReference type="CDD" id="cd00609">
    <property type="entry name" value="AAT_like"/>
    <property type="match status" value="1"/>
</dbReference>
<reference evidence="7 8" key="1">
    <citation type="journal article" date="2015" name="Genome Announc.">
        <title>Draft Genome Sequence of the Thermophile Thermus filiformis ATCC 43280, Producer of Carotenoid-(Di)glucoside-Branched Fatty Acid (Di)esters and Source of Hyperthermostable Enzymes of Biotechnological Interest.</title>
        <authorList>
            <person name="Mandelli F."/>
            <person name="Oliveira Ramires B."/>
            <person name="Couger M.B."/>
            <person name="Paixao D.A."/>
            <person name="Camilo C.M."/>
            <person name="Polikarpov I."/>
            <person name="Prade R."/>
            <person name="Riano-Pachon D.M."/>
            <person name="Squina F.M."/>
        </authorList>
    </citation>
    <scope>NUCLEOTIDE SEQUENCE [LARGE SCALE GENOMIC DNA]</scope>
    <source>
        <strain evidence="7 8">ATCC 43280</strain>
    </source>
</reference>
<comment type="cofactor">
    <cofactor evidence="1 5">
        <name>pyridoxal 5'-phosphate</name>
        <dbReference type="ChEBI" id="CHEBI:597326"/>
    </cofactor>
</comment>
<dbReference type="PROSITE" id="PS00599">
    <property type="entry name" value="AA_TRANSFER_CLASS_2"/>
    <property type="match status" value="1"/>
</dbReference>
<sequence>MRAFKPHLEGLSAYPYRKVEARVKLDQNESPFDLPEDLKARALERMGRMPWNRYPSLDAEEVRQALARRWDWPPEGVVVAPGSNLLIQVLAQAARRVLDTAPSFPHYAHAARLADTPYQAVPLRPEGEGFALELEALLAHFTEGVLFLPNPHAPTGSLFPREAVLALAERAKEVGGLLVVDEAYREFAGVDHRDLARENPHLALLRTFSKAWSLGGVRAGYLLASPRVAAVVQNLLPPFALPVHTAALLLTVLEEPGYVEEVARYVREERERLYRALESHPFWRPYRSHTNFLLVRTPDAEAAFRKLLAHGVLVRRQDHYPLLSGAFRVTVGRAEENQAFLEAAYA</sequence>
<dbReference type="SUPFAM" id="SSF53383">
    <property type="entry name" value="PLP-dependent transferases"/>
    <property type="match status" value="1"/>
</dbReference>
<evidence type="ECO:0000256" key="3">
    <source>
        <dbReference type="ARBA" id="ARBA00022679"/>
    </source>
</evidence>
<comment type="caution">
    <text evidence="7">The sequence shown here is derived from an EMBL/GenBank/DDBJ whole genome shotgun (WGS) entry which is preliminary data.</text>
</comment>
<dbReference type="Pfam" id="PF00155">
    <property type="entry name" value="Aminotran_1_2"/>
    <property type="match status" value="1"/>
</dbReference>
<dbReference type="InterPro" id="IPR004839">
    <property type="entry name" value="Aminotransferase_I/II_large"/>
</dbReference>
<evidence type="ECO:0000256" key="2">
    <source>
        <dbReference type="ARBA" id="ARBA00022576"/>
    </source>
</evidence>
<evidence type="ECO:0000256" key="4">
    <source>
        <dbReference type="ARBA" id="ARBA00022898"/>
    </source>
</evidence>
<dbReference type="InterPro" id="IPR001917">
    <property type="entry name" value="Aminotrans_II_pyridoxalP_BS"/>
</dbReference>
<dbReference type="InterPro" id="IPR015422">
    <property type="entry name" value="PyrdxlP-dep_Trfase_small"/>
</dbReference>
<dbReference type="EMBL" id="JPSL02000037">
    <property type="protein sequence ID" value="KGQ22736.1"/>
    <property type="molecule type" value="Genomic_DNA"/>
</dbReference>
<evidence type="ECO:0000256" key="5">
    <source>
        <dbReference type="RuleBase" id="RU003693"/>
    </source>
</evidence>
<dbReference type="RefSeq" id="WP_038061529.1">
    <property type="nucleotide sequence ID" value="NZ_JPSL02000037.1"/>
</dbReference>
<evidence type="ECO:0000256" key="1">
    <source>
        <dbReference type="ARBA" id="ARBA00001933"/>
    </source>
</evidence>
<comment type="similarity">
    <text evidence="5">Belongs to the class-II pyridoxal-phosphate-dependent aminotransferase family.</text>
</comment>